<accession>A0A238FAT0</accession>
<dbReference type="Proteomes" id="UP000198372">
    <property type="component" value="Unassembled WGS sequence"/>
</dbReference>
<sequence>MKLVPTLLTLLLSLFLLHSHVVTATSVTDHVQGSSSPLSNPDSDQDHLAQNPLVTQHVLEMQISNSNSNLPVDNSYIVEIDPPTTAGLSGSVEQAISDAVDKLIENVKQAHPEAELKHVYKSELFTGASFKVGDETTKSHLQRIQEVK</sequence>
<evidence type="ECO:0000256" key="1">
    <source>
        <dbReference type="SAM" id="SignalP"/>
    </source>
</evidence>
<protein>
    <submittedName>
        <fullName evidence="2">BQ2448_1709 protein</fullName>
    </submittedName>
</protein>
<keyword evidence="3" id="KW-1185">Reference proteome</keyword>
<dbReference type="OrthoDB" id="2537333at2759"/>
<proteinExistence type="predicted"/>
<dbReference type="EMBL" id="FMSP01000005">
    <property type="protein sequence ID" value="SCV70315.1"/>
    <property type="molecule type" value="Genomic_DNA"/>
</dbReference>
<feature type="signal peptide" evidence="1">
    <location>
        <begin position="1"/>
        <end position="24"/>
    </location>
</feature>
<name>A0A238FAT0_9BASI</name>
<reference evidence="3" key="1">
    <citation type="submission" date="2016-09" db="EMBL/GenBank/DDBJ databases">
        <authorList>
            <person name="Jeantristanb JTB J.-T."/>
            <person name="Ricardo R."/>
        </authorList>
    </citation>
    <scope>NUCLEOTIDE SEQUENCE [LARGE SCALE GENOMIC DNA]</scope>
</reference>
<dbReference type="AlphaFoldDB" id="A0A238FAT0"/>
<evidence type="ECO:0000313" key="3">
    <source>
        <dbReference type="Proteomes" id="UP000198372"/>
    </source>
</evidence>
<feature type="chain" id="PRO_5012873054" evidence="1">
    <location>
        <begin position="25"/>
        <end position="148"/>
    </location>
</feature>
<keyword evidence="1" id="KW-0732">Signal</keyword>
<evidence type="ECO:0000313" key="2">
    <source>
        <dbReference type="EMBL" id="SCV70315.1"/>
    </source>
</evidence>
<organism evidence="2 3">
    <name type="scientific">Microbotryum intermedium</name>
    <dbReference type="NCBI Taxonomy" id="269621"/>
    <lineage>
        <taxon>Eukaryota</taxon>
        <taxon>Fungi</taxon>
        <taxon>Dikarya</taxon>
        <taxon>Basidiomycota</taxon>
        <taxon>Pucciniomycotina</taxon>
        <taxon>Microbotryomycetes</taxon>
        <taxon>Microbotryales</taxon>
        <taxon>Microbotryaceae</taxon>
        <taxon>Microbotryum</taxon>
    </lineage>
</organism>
<gene>
    <name evidence="2" type="ORF">BQ2448_1709</name>
</gene>